<dbReference type="SMART" id="SM00487">
    <property type="entry name" value="DEXDc"/>
    <property type="match status" value="1"/>
</dbReference>
<evidence type="ECO:0000256" key="6">
    <source>
        <dbReference type="ARBA" id="ARBA00023125"/>
    </source>
</evidence>
<dbReference type="InterPro" id="IPR003450">
    <property type="entry name" value="Replication_origin-bd"/>
</dbReference>
<keyword evidence="4" id="KW-0547">Nucleotide-binding</keyword>
<feature type="domain" description="Helicase ATP-binding" evidence="10">
    <location>
        <begin position="33"/>
        <end position="198"/>
    </location>
</feature>
<dbReference type="EMBL" id="OR540300">
    <property type="protein sequence ID" value="WOL23286.1"/>
    <property type="molecule type" value="Genomic_DNA"/>
</dbReference>
<evidence type="ECO:0000256" key="8">
    <source>
        <dbReference type="ARBA" id="ARBA00031715"/>
    </source>
</evidence>
<dbReference type="PROSITE" id="PS51192">
    <property type="entry name" value="HELICASE_ATP_BIND_1"/>
    <property type="match status" value="1"/>
</dbReference>
<dbReference type="InterPro" id="IPR027417">
    <property type="entry name" value="P-loop_NTPase"/>
</dbReference>
<keyword evidence="5" id="KW-0067">ATP-binding</keyword>
<dbReference type="GO" id="GO:0003688">
    <property type="term" value="F:DNA replication origin binding"/>
    <property type="evidence" value="ECO:0007669"/>
    <property type="project" value="InterPro"/>
</dbReference>
<organism evidence="11">
    <name type="scientific">Anatid alphaherpesvirus 2</name>
    <dbReference type="NCBI Taxonomy" id="3080522"/>
    <lineage>
        <taxon>Viruses</taxon>
        <taxon>Duplodnaviria</taxon>
        <taxon>Heunggongvirae</taxon>
        <taxon>Peploviricota</taxon>
        <taxon>Herviviricetes</taxon>
        <taxon>Herpesvirales</taxon>
        <taxon>Orthoherpesviridae</taxon>
        <taxon>Alphaherpesvirinae</taxon>
    </lineage>
</organism>
<dbReference type="Gene3D" id="3.40.50.300">
    <property type="entry name" value="P-loop containing nucleotide triphosphate hydrolases"/>
    <property type="match status" value="1"/>
</dbReference>
<dbReference type="GO" id="GO:0006260">
    <property type="term" value="P:DNA replication"/>
    <property type="evidence" value="ECO:0007669"/>
    <property type="project" value="UniProtKB-KW"/>
</dbReference>
<reference evidence="11" key="1">
    <citation type="submission" date="2024-06" db="EMBL/GenBank/DDBJ databases">
        <title>Multidecadal high mortality disease events in Australian domestic geese associated with an alphaherpesvirus, designated Anatid alphaherpesvirus 2.</title>
        <authorList>
            <person name="Kelly-Bosma M."/>
            <person name="Neave M.J."/>
        </authorList>
    </citation>
    <scope>NUCLEOTIDE SEQUENCE</scope>
    <source>
        <strain evidence="11">ACDP 22-00165</strain>
    </source>
</reference>
<evidence type="ECO:0000256" key="1">
    <source>
        <dbReference type="ARBA" id="ARBA00007195"/>
    </source>
</evidence>
<keyword evidence="6" id="KW-0238">DNA-binding</keyword>
<proteinExistence type="inferred from homology"/>
<evidence type="ECO:0000256" key="9">
    <source>
        <dbReference type="SAM" id="MobiDB-lite"/>
    </source>
</evidence>
<evidence type="ECO:0000313" key="11">
    <source>
        <dbReference type="EMBL" id="WOL23286.1"/>
    </source>
</evidence>
<accession>A0AAU0K6L2</accession>
<protein>
    <recommendedName>
        <fullName evidence="2">Replication origin-binding protein</fullName>
    </recommendedName>
    <alternativeName>
        <fullName evidence="8">OriBP</fullName>
    </alternativeName>
</protein>
<name>A0AAU0K6L2_9ALPH</name>
<evidence type="ECO:0000256" key="2">
    <source>
        <dbReference type="ARBA" id="ARBA00014069"/>
    </source>
</evidence>
<evidence type="ECO:0000256" key="5">
    <source>
        <dbReference type="ARBA" id="ARBA00022840"/>
    </source>
</evidence>
<feature type="region of interest" description="Disordered" evidence="9">
    <location>
        <begin position="18"/>
        <end position="37"/>
    </location>
</feature>
<dbReference type="Pfam" id="PF02399">
    <property type="entry name" value="Herpes_ori_bp"/>
    <property type="match status" value="1"/>
</dbReference>
<evidence type="ECO:0000256" key="7">
    <source>
        <dbReference type="ARBA" id="ARBA00025279"/>
    </source>
</evidence>
<comment type="function">
    <text evidence="7">Functions as a docking protein to recruit essential components of the viral replication machinery to viral DNA origins. In the presence of the major DNA-binding protein, opens dsDNA leading to a conformational change in the origin that facilitates DNA unwinding and subsequent replication.</text>
</comment>
<evidence type="ECO:0000256" key="4">
    <source>
        <dbReference type="ARBA" id="ARBA00022741"/>
    </source>
</evidence>
<evidence type="ECO:0000256" key="3">
    <source>
        <dbReference type="ARBA" id="ARBA00022705"/>
    </source>
</evidence>
<dbReference type="GO" id="GO:0005524">
    <property type="term" value="F:ATP binding"/>
    <property type="evidence" value="ECO:0007669"/>
    <property type="project" value="UniProtKB-KW"/>
</dbReference>
<dbReference type="InterPro" id="IPR014001">
    <property type="entry name" value="Helicase_ATP-bd"/>
</dbReference>
<keyword evidence="3" id="KW-0235">DNA replication</keyword>
<dbReference type="SUPFAM" id="SSF52540">
    <property type="entry name" value="P-loop containing nucleoside triphosphate hydrolases"/>
    <property type="match status" value="1"/>
</dbReference>
<feature type="region of interest" description="Disordered" evidence="9">
    <location>
        <begin position="228"/>
        <end position="257"/>
    </location>
</feature>
<comment type="similarity">
    <text evidence="1">Belongs to the herpesviridae OriBP family.</text>
</comment>
<evidence type="ECO:0000259" key="10">
    <source>
        <dbReference type="PROSITE" id="PS51192"/>
    </source>
</evidence>
<sequence>MLYGEDLIDWIAKHRPRVTAERQSDGPVTFPPPNDPRGRRITVVRAPMGSGKTTALIEWLLSVLRMPDMSALVVSCRRSFTRTLAGRFNDAGLVGFVTYFTSTDYIMRGKPFRRLLVQVESLHRVDPELIDGYDVVVLDEVMSTIGQLYSPTMRHLQRVDAVLARLLRIAPRVIAMDATANAQLVATLADLRGDENVHVIVGEYASPGFADRSCVMLRELGVDTLKRTVDPAENEAPADDSSSNGGEARSPRPQPKPNTFFAELGRRVAGGLNVCVFSSTVAFSETVARFCAAFTDSILVLNSTRTHEGDVASWGRYRVIIYTTVVTVGLSFDASHFHTMFAYVKPTVHGPDMVSVYQSLGRVRLLRLNEVFLYVDGSGARSEAVFTPMLLNHVVANGGGWPSKFSEVTNMLCCNFRRDCAPAFTDMGELYIFSRFKYKHLFERCTLNSLGDSINIIHSLLESNRITVTFAGCERGTDAKAFCALLRDLRRDAAMSQREMRALRKTDACAIPVEADVADSDEIAAFVQKYLKPSVSPRDVTELLRATAEPATRDNFINAVMLEACRRIPAAAYSEAVFRRVYDYYASGSVPIVTQTGSVESASLTRDLNVSARWDLYRLCLKISDAIGWDPSVGDHVYVEPDAVLSALRPDYEMYTRLLLEMSRCYVTDRETAAKRPVRDVKAALSGLGTRGGPVTEETHAVSLFRVLWGEIFGARLIKINKTFPGGTKVKNLRKHEIRAFLDEAGIDSSECHTHKQLYALLMANKAAFSKTRYKIRPPQWYKLLRSKADSEGPDYSHEAALEAALADVPSSSWPRVEGLVDFHGL</sequence>